<dbReference type="InterPro" id="IPR029787">
    <property type="entry name" value="Nucleotide_cyclase"/>
</dbReference>
<dbReference type="GO" id="GO:0004016">
    <property type="term" value="F:adenylate cyclase activity"/>
    <property type="evidence" value="ECO:0007669"/>
    <property type="project" value="UniProtKB-ARBA"/>
</dbReference>
<keyword evidence="1" id="KW-0472">Membrane</keyword>
<organism evidence="3 4">
    <name type="scientific">Treponema brennaborense (strain DSM 12168 / CIP 105900 / DD5/3)</name>
    <dbReference type="NCBI Taxonomy" id="906968"/>
    <lineage>
        <taxon>Bacteria</taxon>
        <taxon>Pseudomonadati</taxon>
        <taxon>Spirochaetota</taxon>
        <taxon>Spirochaetia</taxon>
        <taxon>Spirochaetales</taxon>
        <taxon>Treponemataceae</taxon>
        <taxon>Treponema</taxon>
    </lineage>
</organism>
<dbReference type="Gene3D" id="3.30.70.1230">
    <property type="entry name" value="Nucleotide cyclase"/>
    <property type="match status" value="1"/>
</dbReference>
<keyword evidence="4" id="KW-1185">Reference proteome</keyword>
<dbReference type="SUPFAM" id="SSF55073">
    <property type="entry name" value="Nucleotide cyclase"/>
    <property type="match status" value="1"/>
</dbReference>
<dbReference type="KEGG" id="tbe:Trebr_0433"/>
<dbReference type="SMART" id="SM00044">
    <property type="entry name" value="CYCc"/>
    <property type="match status" value="1"/>
</dbReference>
<feature type="transmembrane region" description="Helical" evidence="1">
    <location>
        <begin position="225"/>
        <end position="245"/>
    </location>
</feature>
<gene>
    <name evidence="3" type="ordered locus">Trebr_0433</name>
</gene>
<feature type="transmembrane region" description="Helical" evidence="1">
    <location>
        <begin position="348"/>
        <end position="369"/>
    </location>
</feature>
<name>F4LNM3_TREBD</name>
<dbReference type="Pfam" id="PF00211">
    <property type="entry name" value="Guanylate_cyc"/>
    <property type="match status" value="1"/>
</dbReference>
<dbReference type="InterPro" id="IPR011623">
    <property type="entry name" value="7TMR_DISM_rcpt_extracell_dom1"/>
</dbReference>
<dbReference type="eggNOG" id="COG2114">
    <property type="taxonomic scope" value="Bacteria"/>
</dbReference>
<dbReference type="InterPro" id="IPR050697">
    <property type="entry name" value="Adenylyl/Guanylyl_Cyclase_3/4"/>
</dbReference>
<dbReference type="PROSITE" id="PS50125">
    <property type="entry name" value="GUANYLATE_CYCLASE_2"/>
    <property type="match status" value="1"/>
</dbReference>
<dbReference type="RefSeq" id="WP_013757596.1">
    <property type="nucleotide sequence ID" value="NC_015500.1"/>
</dbReference>
<feature type="transmembrane region" description="Helical" evidence="1">
    <location>
        <begin position="402"/>
        <end position="422"/>
    </location>
</feature>
<dbReference type="InterPro" id="IPR001054">
    <property type="entry name" value="A/G_cyclase"/>
</dbReference>
<feature type="transmembrane region" description="Helical" evidence="1">
    <location>
        <begin position="252"/>
        <end position="270"/>
    </location>
</feature>
<dbReference type="GO" id="GO:0006171">
    <property type="term" value="P:cAMP biosynthetic process"/>
    <property type="evidence" value="ECO:0007669"/>
    <property type="project" value="TreeGrafter"/>
</dbReference>
<evidence type="ECO:0000256" key="1">
    <source>
        <dbReference type="SAM" id="Phobius"/>
    </source>
</evidence>
<proteinExistence type="predicted"/>
<dbReference type="CDD" id="cd07302">
    <property type="entry name" value="CHD"/>
    <property type="match status" value="1"/>
</dbReference>
<dbReference type="Pfam" id="PF07695">
    <property type="entry name" value="7TMR-DISM_7TM"/>
    <property type="match status" value="1"/>
</dbReference>
<dbReference type="AlphaFoldDB" id="F4LNM3"/>
<dbReference type="EMBL" id="CP002696">
    <property type="protein sequence ID" value="AEE15877.1"/>
    <property type="molecule type" value="Genomic_DNA"/>
</dbReference>
<sequence>MMNAVSLFRKIAGVVAVSLFLIILSGYGRSIYGGTVIRNGELRVSFLNEVEQYQELRGKWFFWKDELLDPQVVPLRMADYAGPFMNVPGRWADTGVSGRADALSKGGTLALRLVIPLSLTGRTREWAVQFADANSSCSLTVVTPEGTVLASQRIGTPSFDPAEYVPAKGRKRLPFVIPPSDADTELILVMQVANFSTPYTGTWDKVSFGTERTLASLQSGRRVETSLICGAMLCMGLYHLCLYFLRKKDVSLLLFALICIFMTLRALLMGERMLASLLPETYGVWRFLFAAEHLSIHLCLPLFFFFFRAVYPQEMPLVPVKIVASISAVWVALEIFTPPMIHHRFLPWFEYVVVAGCIAVVVILIRAMIRKREGAFIIFSGLIVLAAAAVNDVLFSNGVIESVYMTSEGMLFFGFAQSFFLARRFSRLFVMVESYADELTELNRALDRFIPHEMLAFLDKKSIADIQYGDYTERRMTVLFLDIRSFTARSENMTPGETFRFINEFLAQFGPVVRENGGFIDKYLGDGFMALFPTSADDALAAALKMRRQLRLYNDAQTHSDTQAGGGEPVRIGIGIHTGQLMLGTIGENQRMDSTVISDTVNTASRMEQLTKKYETDILLSQNVVAELREPERYGLREIGFEHIRGKSVSVCIYAVEDA</sequence>
<dbReference type="Proteomes" id="UP000006546">
    <property type="component" value="Chromosome"/>
</dbReference>
<evidence type="ECO:0000313" key="4">
    <source>
        <dbReference type="Proteomes" id="UP000006546"/>
    </source>
</evidence>
<evidence type="ECO:0000259" key="2">
    <source>
        <dbReference type="PROSITE" id="PS50125"/>
    </source>
</evidence>
<dbReference type="OrthoDB" id="338211at2"/>
<protein>
    <submittedName>
        <fullName evidence="3">Adenylate/guanylate cyclase</fullName>
    </submittedName>
</protein>
<dbReference type="STRING" id="906968.Trebr_0433"/>
<accession>F4LNM3</accession>
<dbReference type="PANTHER" id="PTHR43081">
    <property type="entry name" value="ADENYLATE CYCLASE, TERMINAL-DIFFERENTIATION SPECIFIC-RELATED"/>
    <property type="match status" value="1"/>
</dbReference>
<keyword evidence="1" id="KW-0812">Transmembrane</keyword>
<dbReference type="GO" id="GO:0035556">
    <property type="term" value="P:intracellular signal transduction"/>
    <property type="evidence" value="ECO:0007669"/>
    <property type="project" value="InterPro"/>
</dbReference>
<keyword evidence="1" id="KW-1133">Transmembrane helix</keyword>
<evidence type="ECO:0000313" key="3">
    <source>
        <dbReference type="EMBL" id="AEE15877.1"/>
    </source>
</evidence>
<reference evidence="4" key="1">
    <citation type="submission" date="2011-04" db="EMBL/GenBank/DDBJ databases">
        <title>The complete genome of Treponema brennaborense DSM 12168.</title>
        <authorList>
            <person name="Lucas S."/>
            <person name="Han J."/>
            <person name="Lapidus A."/>
            <person name="Bruce D."/>
            <person name="Goodwin L."/>
            <person name="Pitluck S."/>
            <person name="Peters L."/>
            <person name="Kyrpides N."/>
            <person name="Mavromatis K."/>
            <person name="Ivanova N."/>
            <person name="Mikhailova N."/>
            <person name="Pagani I."/>
            <person name="Teshima H."/>
            <person name="Detter J.C."/>
            <person name="Tapia R."/>
            <person name="Han C."/>
            <person name="Land M."/>
            <person name="Hauser L."/>
            <person name="Markowitz V."/>
            <person name="Cheng J.-F."/>
            <person name="Hugenholtz P."/>
            <person name="Woyke T."/>
            <person name="Wu D."/>
            <person name="Gronow S."/>
            <person name="Wellnitz S."/>
            <person name="Brambilla E."/>
            <person name="Klenk H.-P."/>
            <person name="Eisen J.A."/>
        </authorList>
    </citation>
    <scope>NUCLEOTIDE SEQUENCE [LARGE SCALE GENOMIC DNA]</scope>
    <source>
        <strain evidence="4">DSM 12168 / CIP 105900 / DD5/3</strain>
    </source>
</reference>
<feature type="domain" description="Guanylate cyclase" evidence="2">
    <location>
        <begin position="477"/>
        <end position="608"/>
    </location>
</feature>
<feature type="transmembrane region" description="Helical" evidence="1">
    <location>
        <begin position="282"/>
        <end position="306"/>
    </location>
</feature>
<dbReference type="PANTHER" id="PTHR43081:SF1">
    <property type="entry name" value="ADENYLATE CYCLASE, TERMINAL-DIFFERENTIATION SPECIFIC"/>
    <property type="match status" value="1"/>
</dbReference>
<feature type="transmembrane region" description="Helical" evidence="1">
    <location>
        <begin position="376"/>
        <end position="396"/>
    </location>
</feature>
<feature type="transmembrane region" description="Helical" evidence="1">
    <location>
        <begin position="318"/>
        <end position="336"/>
    </location>
</feature>
<dbReference type="HOGENOM" id="CLU_000445_105_5_12"/>